<gene>
    <name evidence="2" type="ORF">EYF80_007008</name>
</gene>
<evidence type="ECO:0000256" key="1">
    <source>
        <dbReference type="SAM" id="MobiDB-lite"/>
    </source>
</evidence>
<reference evidence="2 3" key="1">
    <citation type="submission" date="2019-03" db="EMBL/GenBank/DDBJ databases">
        <title>First draft genome of Liparis tanakae, snailfish: a comprehensive survey of snailfish specific genes.</title>
        <authorList>
            <person name="Kim W."/>
            <person name="Song I."/>
            <person name="Jeong J.-H."/>
            <person name="Kim D."/>
            <person name="Kim S."/>
            <person name="Ryu S."/>
            <person name="Song J.Y."/>
            <person name="Lee S.K."/>
        </authorList>
    </citation>
    <scope>NUCLEOTIDE SEQUENCE [LARGE SCALE GENOMIC DNA]</scope>
    <source>
        <tissue evidence="2">Muscle</tissue>
    </source>
</reference>
<feature type="compositionally biased region" description="Basic residues" evidence="1">
    <location>
        <begin position="1"/>
        <end position="16"/>
    </location>
</feature>
<protein>
    <submittedName>
        <fullName evidence="2">Uncharacterized protein</fullName>
    </submittedName>
</protein>
<evidence type="ECO:0000313" key="3">
    <source>
        <dbReference type="Proteomes" id="UP000314294"/>
    </source>
</evidence>
<sequence>MPARSVKQRNSRKSRARSFATPTGAIMLSPLAPGQFTVEKASERKIIKGAKLTIVANPVMLLIQDRGEGRPG</sequence>
<dbReference type="Proteomes" id="UP000314294">
    <property type="component" value="Unassembled WGS sequence"/>
</dbReference>
<evidence type="ECO:0000313" key="2">
    <source>
        <dbReference type="EMBL" id="TNN82767.1"/>
    </source>
</evidence>
<accession>A0A4Z2IYC1</accession>
<proteinExistence type="predicted"/>
<feature type="region of interest" description="Disordered" evidence="1">
    <location>
        <begin position="1"/>
        <end position="20"/>
    </location>
</feature>
<dbReference type="AlphaFoldDB" id="A0A4Z2IYC1"/>
<keyword evidence="3" id="KW-1185">Reference proteome</keyword>
<name>A0A4Z2IYC1_9TELE</name>
<dbReference type="EMBL" id="SRLO01000037">
    <property type="protein sequence ID" value="TNN82767.1"/>
    <property type="molecule type" value="Genomic_DNA"/>
</dbReference>
<comment type="caution">
    <text evidence="2">The sequence shown here is derived from an EMBL/GenBank/DDBJ whole genome shotgun (WGS) entry which is preliminary data.</text>
</comment>
<organism evidence="2 3">
    <name type="scientific">Liparis tanakae</name>
    <name type="common">Tanaka's snailfish</name>
    <dbReference type="NCBI Taxonomy" id="230148"/>
    <lineage>
        <taxon>Eukaryota</taxon>
        <taxon>Metazoa</taxon>
        <taxon>Chordata</taxon>
        <taxon>Craniata</taxon>
        <taxon>Vertebrata</taxon>
        <taxon>Euteleostomi</taxon>
        <taxon>Actinopterygii</taxon>
        <taxon>Neopterygii</taxon>
        <taxon>Teleostei</taxon>
        <taxon>Neoteleostei</taxon>
        <taxon>Acanthomorphata</taxon>
        <taxon>Eupercaria</taxon>
        <taxon>Perciformes</taxon>
        <taxon>Cottioidei</taxon>
        <taxon>Cottales</taxon>
        <taxon>Liparidae</taxon>
        <taxon>Liparis</taxon>
    </lineage>
</organism>